<feature type="domain" description="AAA-type ATPase N-terminal" evidence="3">
    <location>
        <begin position="14"/>
        <end position="80"/>
    </location>
</feature>
<accession>A0A218XUS9</accession>
<name>A0A218XUS9_PUNGR</name>
<dbReference type="GO" id="GO:0016787">
    <property type="term" value="F:hydrolase activity"/>
    <property type="evidence" value="ECO:0007669"/>
    <property type="project" value="UniProtKB-KW"/>
</dbReference>
<gene>
    <name evidence="4" type="ORF">CDL15_Pgr020751</name>
</gene>
<comment type="caution">
    <text evidence="4">The sequence shown here is derived from an EMBL/GenBank/DDBJ whole genome shotgun (WGS) entry which is preliminary data.</text>
</comment>
<evidence type="ECO:0000313" key="4">
    <source>
        <dbReference type="EMBL" id="OWM88797.1"/>
    </source>
</evidence>
<dbReference type="InterPro" id="IPR025753">
    <property type="entry name" value="AAA_N_dom"/>
</dbReference>
<dbReference type="EMBL" id="MTKT01000785">
    <property type="protein sequence ID" value="OWM88797.1"/>
    <property type="molecule type" value="Genomic_DNA"/>
</dbReference>
<proteinExistence type="predicted"/>
<evidence type="ECO:0000256" key="1">
    <source>
        <dbReference type="ARBA" id="ARBA00022801"/>
    </source>
</evidence>
<reference evidence="5" key="1">
    <citation type="journal article" date="2017" name="Plant J.">
        <title>The pomegranate (Punica granatum L.) genome and the genomics of punicalagin biosynthesis.</title>
        <authorList>
            <person name="Qin G."/>
            <person name="Xu C."/>
            <person name="Ming R."/>
            <person name="Tang H."/>
            <person name="Guyot R."/>
            <person name="Kramer E.M."/>
            <person name="Hu Y."/>
            <person name="Yi X."/>
            <person name="Qi Y."/>
            <person name="Xu X."/>
            <person name="Gao Z."/>
            <person name="Pan H."/>
            <person name="Jian J."/>
            <person name="Tian Y."/>
            <person name="Yue Z."/>
            <person name="Xu Y."/>
        </authorList>
    </citation>
    <scope>NUCLEOTIDE SEQUENCE [LARGE SCALE GENOMIC DNA]</scope>
    <source>
        <strain evidence="5">cv. Dabenzi</strain>
    </source>
</reference>
<dbReference type="InterPro" id="IPR050747">
    <property type="entry name" value="Mitochondrial_chaperone_BCS1"/>
</dbReference>
<keyword evidence="1" id="KW-0378">Hydrolase</keyword>
<dbReference type="AlphaFoldDB" id="A0A218XUS9"/>
<keyword evidence="2" id="KW-0067">ATP-binding</keyword>
<evidence type="ECO:0000313" key="5">
    <source>
        <dbReference type="Proteomes" id="UP000197138"/>
    </source>
</evidence>
<evidence type="ECO:0000259" key="3">
    <source>
        <dbReference type="Pfam" id="PF14363"/>
    </source>
</evidence>
<dbReference type="Proteomes" id="UP000197138">
    <property type="component" value="Unassembled WGS sequence"/>
</dbReference>
<organism evidence="4 5">
    <name type="scientific">Punica granatum</name>
    <name type="common">Pomegranate</name>
    <dbReference type="NCBI Taxonomy" id="22663"/>
    <lineage>
        <taxon>Eukaryota</taxon>
        <taxon>Viridiplantae</taxon>
        <taxon>Streptophyta</taxon>
        <taxon>Embryophyta</taxon>
        <taxon>Tracheophyta</taxon>
        <taxon>Spermatophyta</taxon>
        <taxon>Magnoliopsida</taxon>
        <taxon>eudicotyledons</taxon>
        <taxon>Gunneridae</taxon>
        <taxon>Pentapetalae</taxon>
        <taxon>rosids</taxon>
        <taxon>malvids</taxon>
        <taxon>Myrtales</taxon>
        <taxon>Lythraceae</taxon>
        <taxon>Punica</taxon>
    </lineage>
</organism>
<sequence length="158" mass="17992">MENFSCGSEMSWAKAIFMEYEGLVKNEVYEAAQEVFSARISKLTRLRVLKPKNQKELSILSETGTKFVDKFNGTKLRWVHSLRKVYGGFKVVNSYSSHIIEVATSLKREKKTLKLLTLDVNSNSELRKLLVATANRSILVVEDIDCSIEFHQCPTKAN</sequence>
<protein>
    <recommendedName>
        <fullName evidence="3">AAA-type ATPase N-terminal domain-containing protein</fullName>
    </recommendedName>
</protein>
<dbReference type="PANTHER" id="PTHR23070">
    <property type="entry name" value="BCS1 AAA-TYPE ATPASE"/>
    <property type="match status" value="1"/>
</dbReference>
<keyword evidence="2" id="KW-0547">Nucleotide-binding</keyword>
<evidence type="ECO:0000256" key="2">
    <source>
        <dbReference type="ARBA" id="ARBA00022840"/>
    </source>
</evidence>
<dbReference type="Pfam" id="PF14363">
    <property type="entry name" value="AAA_assoc"/>
    <property type="match status" value="1"/>
</dbReference>
<dbReference type="GO" id="GO:0005524">
    <property type="term" value="F:ATP binding"/>
    <property type="evidence" value="ECO:0007669"/>
    <property type="project" value="UniProtKB-KW"/>
</dbReference>